<dbReference type="EMBL" id="JASBRG010000007">
    <property type="protein sequence ID" value="MDI3321394.1"/>
    <property type="molecule type" value="Genomic_DNA"/>
</dbReference>
<reference evidence="1 2" key="1">
    <citation type="submission" date="2023-05" db="EMBL/GenBank/DDBJ databases">
        <title>Genome sequence of Pinibacter sp. MAH-24.</title>
        <authorList>
            <person name="Huq M.A."/>
        </authorList>
    </citation>
    <scope>NUCLEOTIDE SEQUENCE [LARGE SCALE GENOMIC DNA]</scope>
    <source>
        <strain evidence="1 2">MAH-24</strain>
    </source>
</reference>
<gene>
    <name evidence="1" type="ORF">QJ048_16485</name>
</gene>
<comment type="caution">
    <text evidence="1">The sequence shown here is derived from an EMBL/GenBank/DDBJ whole genome shotgun (WGS) entry which is preliminary data.</text>
</comment>
<accession>A0ABT6RFQ8</accession>
<proteinExistence type="predicted"/>
<dbReference type="RefSeq" id="WP_282335502.1">
    <property type="nucleotide sequence ID" value="NZ_JASBRG010000007.1"/>
</dbReference>
<evidence type="ECO:0000313" key="1">
    <source>
        <dbReference type="EMBL" id="MDI3321394.1"/>
    </source>
</evidence>
<organism evidence="1 2">
    <name type="scientific">Pinibacter soli</name>
    <dbReference type="NCBI Taxonomy" id="3044211"/>
    <lineage>
        <taxon>Bacteria</taxon>
        <taxon>Pseudomonadati</taxon>
        <taxon>Bacteroidota</taxon>
        <taxon>Chitinophagia</taxon>
        <taxon>Chitinophagales</taxon>
        <taxon>Chitinophagaceae</taxon>
        <taxon>Pinibacter</taxon>
    </lineage>
</organism>
<evidence type="ECO:0008006" key="3">
    <source>
        <dbReference type="Google" id="ProtNLM"/>
    </source>
</evidence>
<keyword evidence="2" id="KW-1185">Reference proteome</keyword>
<sequence>MKNIFFLAILLIGYQGYSQDPLLWGNNNSRTEGRDDAGLQGNAGARSGFFETYNPINFPSGASSFWHLLDVRHSNSANNYAMQFSGGFFDQNFYCRKVNNNPAQPWSRILLESADGKVGIGTTSPENAEGWQRVLEVHGDLHSKIMTTTSGIQTGLYADGYNGFYSCPAGEAVGTATNHPFSIVTNKINRVTIGENGLVGIGTTTPQNTLHVDPKGSGGISIGNGFDNGGYTNFLVGISQSSGGYSYLQSIKAAGSVWGDLILNSRGGNVGVGTTSPTEKLAVNGNIRAKKVIVTQSNWADYVFEPSYKLPSLDSIASFIKANKHLPEMPSTSTIEKDGLDVGEMQKLLLKKLEELTLYIISQEDRIKKLEEENRQLKK</sequence>
<evidence type="ECO:0000313" key="2">
    <source>
        <dbReference type="Proteomes" id="UP001226434"/>
    </source>
</evidence>
<dbReference type="Proteomes" id="UP001226434">
    <property type="component" value="Unassembled WGS sequence"/>
</dbReference>
<protein>
    <recommendedName>
        <fullName evidence="3">Peptidase S74 domain-containing protein</fullName>
    </recommendedName>
</protein>
<name>A0ABT6RFQ8_9BACT</name>